<dbReference type="InterPro" id="IPR007837">
    <property type="entry name" value="DinB"/>
</dbReference>
<comment type="similarity">
    <text evidence="1">Belongs to the DinB family.</text>
</comment>
<dbReference type="Pfam" id="PF05163">
    <property type="entry name" value="DinB"/>
    <property type="match status" value="1"/>
</dbReference>
<evidence type="ECO:0000256" key="2">
    <source>
        <dbReference type="ARBA" id="ARBA00022723"/>
    </source>
</evidence>
<sequence>MRSAEGYQMKQYFMMLAAYNQWANERIYEAASALDEEQFARDTGAFFKSMRGTLNHLLVADRIWMKRFTGEGDAPAALDTIVHADFDRLRVARKAEDQRIVEWIGSLSDAAFAGRFTYMTVTDMRTISQRLAPALVHLFNHQTHHRGQAHMILTVLGRESVGLDLIQFQRTEDGRAFA</sequence>
<dbReference type="InterPro" id="IPR034660">
    <property type="entry name" value="DinB/YfiT-like"/>
</dbReference>
<evidence type="ECO:0000313" key="4">
    <source>
        <dbReference type="Proteomes" id="UP000539538"/>
    </source>
</evidence>
<dbReference type="PANTHER" id="PTHR37302">
    <property type="entry name" value="SLR1116 PROTEIN"/>
    <property type="match status" value="1"/>
</dbReference>
<dbReference type="EMBL" id="JACHOT010000001">
    <property type="protein sequence ID" value="MBB4650098.1"/>
    <property type="molecule type" value="Genomic_DNA"/>
</dbReference>
<organism evidence="3 4">
    <name type="scientific">Aminobacter niigataensis</name>
    <dbReference type="NCBI Taxonomy" id="83265"/>
    <lineage>
        <taxon>Bacteria</taxon>
        <taxon>Pseudomonadati</taxon>
        <taxon>Pseudomonadota</taxon>
        <taxon>Alphaproteobacteria</taxon>
        <taxon>Hyphomicrobiales</taxon>
        <taxon>Phyllobacteriaceae</taxon>
        <taxon>Aminobacter</taxon>
    </lineage>
</organism>
<evidence type="ECO:0000313" key="3">
    <source>
        <dbReference type="EMBL" id="MBB4650098.1"/>
    </source>
</evidence>
<keyword evidence="4" id="KW-1185">Reference proteome</keyword>
<dbReference type="PANTHER" id="PTHR37302:SF1">
    <property type="entry name" value="PROTEIN DINB"/>
    <property type="match status" value="1"/>
</dbReference>
<reference evidence="3 4" key="1">
    <citation type="submission" date="2020-08" db="EMBL/GenBank/DDBJ databases">
        <title>Genomic Encyclopedia of Type Strains, Phase IV (KMG-IV): sequencing the most valuable type-strain genomes for metagenomic binning, comparative biology and taxonomic classification.</title>
        <authorList>
            <person name="Goeker M."/>
        </authorList>
    </citation>
    <scope>NUCLEOTIDE SEQUENCE [LARGE SCALE GENOMIC DNA]</scope>
    <source>
        <strain evidence="3 4">DSM 7050</strain>
    </source>
</reference>
<protein>
    <submittedName>
        <fullName evidence="3">Damage-inducible protein DinB</fullName>
    </submittedName>
</protein>
<keyword evidence="2" id="KW-0479">Metal-binding</keyword>
<proteinExistence type="inferred from homology"/>
<accession>A0ABR6L0C8</accession>
<gene>
    <name evidence="3" type="ORF">GGQ99_001820</name>
</gene>
<dbReference type="SUPFAM" id="SSF109854">
    <property type="entry name" value="DinB/YfiT-like putative metalloenzymes"/>
    <property type="match status" value="1"/>
</dbReference>
<dbReference type="Proteomes" id="UP000539538">
    <property type="component" value="Unassembled WGS sequence"/>
</dbReference>
<evidence type="ECO:0000256" key="1">
    <source>
        <dbReference type="ARBA" id="ARBA00008635"/>
    </source>
</evidence>
<comment type="caution">
    <text evidence="3">The sequence shown here is derived from an EMBL/GenBank/DDBJ whole genome shotgun (WGS) entry which is preliminary data.</text>
</comment>
<name>A0ABR6L0C8_9HYPH</name>
<dbReference type="Gene3D" id="1.20.120.450">
    <property type="entry name" value="dinb family like domain"/>
    <property type="match status" value="1"/>
</dbReference>